<organism evidence="3 5">
    <name type="scientific">Entomoplasma ellychniae</name>
    <dbReference type="NCBI Taxonomy" id="2114"/>
    <lineage>
        <taxon>Bacteria</taxon>
        <taxon>Bacillati</taxon>
        <taxon>Mycoplasmatota</taxon>
        <taxon>Mollicutes</taxon>
        <taxon>Entomoplasmatales</taxon>
        <taxon>Entomoplasmataceae</taxon>
        <taxon>Entomoplasma</taxon>
    </lineage>
</organism>
<reference evidence="3 5" key="1">
    <citation type="submission" date="2017-11" db="EMBL/GenBank/DDBJ databases">
        <title>Genome sequence of Entomoplasma ellychniae ELCN-1 (ATCC 43707).</title>
        <authorList>
            <person name="Lo W.-S."/>
            <person name="Gasparich G.E."/>
            <person name="Kuo C.-H."/>
        </authorList>
    </citation>
    <scope>NUCLEOTIDE SEQUENCE [LARGE SCALE GENOMIC DNA]</scope>
    <source>
        <strain evidence="3 5">ELCN-1</strain>
    </source>
</reference>
<dbReference type="EMBL" id="PHND01000001">
    <property type="protein sequence ID" value="PPE04340.1"/>
    <property type="molecule type" value="Genomic_DNA"/>
</dbReference>
<dbReference type="RefSeq" id="WP_104205497.1">
    <property type="nucleotide sequence ID" value="NZ_PHND01000001.1"/>
</dbReference>
<evidence type="ECO:0000313" key="3">
    <source>
        <dbReference type="EMBL" id="PPE04628.1"/>
    </source>
</evidence>
<dbReference type="NCBIfam" id="NF038029">
    <property type="entry name" value="LP_plasma"/>
    <property type="match status" value="1"/>
</dbReference>
<keyword evidence="1" id="KW-0732">Signal</keyword>
<dbReference type="PROSITE" id="PS51257">
    <property type="entry name" value="PROKAR_LIPOPROTEIN"/>
    <property type="match status" value="1"/>
</dbReference>
<dbReference type="AlphaFoldDB" id="A0A8E2QYP0"/>
<evidence type="ECO:0000313" key="4">
    <source>
        <dbReference type="EMBL" id="PPE04699.1"/>
    </source>
</evidence>
<gene>
    <name evidence="2" type="ORF">EELLY_v1c00140</name>
    <name evidence="3" type="ORF">EELLY_v1c03080</name>
    <name evidence="4" type="ORF">EELLY_v1c03790</name>
</gene>
<sequence>MKKILSIIAAFSLTVTSSFAVVACNKQIKIVDIKRSVSHIQNKTDINEVNQELIKVKVDGVKKIEAFEIENNETDVTIKISVVEGRKIDSDNFVLTKAIADKAIDNPIVPDGEYEMSFEEYIKNFSVTTGAEQEFHGDWNIDYFDLTKNQGEWYGKTNKELKQWYIDNQNSFWTWDKAIAQSITGLSTKWYDYFLDKDLFPEGFAFIDNLLNFESSDFFDTPKSLDTPSMLNGKQVTEVDGYYEVSMTTKAVNYLKEANQKQLLKNFNIDSEDSETVNEFNEGFNIVGSIKINFIIFR</sequence>
<feature type="signal peptide" evidence="1">
    <location>
        <begin position="1"/>
        <end position="20"/>
    </location>
</feature>
<comment type="caution">
    <text evidence="3">The sequence shown here is derived from an EMBL/GenBank/DDBJ whole genome shotgun (WGS) entry which is preliminary data.</text>
</comment>
<proteinExistence type="predicted"/>
<feature type="chain" id="PRO_5044690084" description="Lipoprotein" evidence="1">
    <location>
        <begin position="21"/>
        <end position="298"/>
    </location>
</feature>
<evidence type="ECO:0000313" key="5">
    <source>
        <dbReference type="Proteomes" id="UP000239010"/>
    </source>
</evidence>
<protein>
    <recommendedName>
        <fullName evidence="6">Lipoprotein</fullName>
    </recommendedName>
</protein>
<dbReference type="EMBL" id="PHND01000001">
    <property type="protein sequence ID" value="PPE04628.1"/>
    <property type="molecule type" value="Genomic_DNA"/>
</dbReference>
<dbReference type="InterPro" id="IPR054816">
    <property type="entry name" value="Lipoprotein_mollicutes-type_CS"/>
</dbReference>
<name>A0A8E2QYP0_9MOLU</name>
<accession>A0A8E2QYP0</accession>
<evidence type="ECO:0000256" key="1">
    <source>
        <dbReference type="SAM" id="SignalP"/>
    </source>
</evidence>
<dbReference type="EMBL" id="PHND01000001">
    <property type="protein sequence ID" value="PPE04699.1"/>
    <property type="molecule type" value="Genomic_DNA"/>
</dbReference>
<evidence type="ECO:0000313" key="2">
    <source>
        <dbReference type="EMBL" id="PPE04340.1"/>
    </source>
</evidence>
<evidence type="ECO:0008006" key="6">
    <source>
        <dbReference type="Google" id="ProtNLM"/>
    </source>
</evidence>
<dbReference type="Proteomes" id="UP000239010">
    <property type="component" value="Unassembled WGS sequence"/>
</dbReference>
<keyword evidence="5" id="KW-1185">Reference proteome</keyword>